<sequence>MINNMDGGKIEEHICLLTTVIQMVREVKNGKEELASLQEREPRCDGFFQEGTGKGGLSRDPPEKQSSMNPGKSTL</sequence>
<protein>
    <submittedName>
        <fullName evidence="2">Uncharacterized protein</fullName>
    </submittedName>
</protein>
<feature type="region of interest" description="Disordered" evidence="1">
    <location>
        <begin position="41"/>
        <end position="75"/>
    </location>
</feature>
<comment type="caution">
    <text evidence="2">The sequence shown here is derived from an EMBL/GenBank/DDBJ whole genome shotgun (WGS) entry which is preliminary data.</text>
</comment>
<keyword evidence="3" id="KW-1185">Reference proteome</keyword>
<organism evidence="2 3">
    <name type="scientific">Caerostris darwini</name>
    <dbReference type="NCBI Taxonomy" id="1538125"/>
    <lineage>
        <taxon>Eukaryota</taxon>
        <taxon>Metazoa</taxon>
        <taxon>Ecdysozoa</taxon>
        <taxon>Arthropoda</taxon>
        <taxon>Chelicerata</taxon>
        <taxon>Arachnida</taxon>
        <taxon>Araneae</taxon>
        <taxon>Araneomorphae</taxon>
        <taxon>Entelegynae</taxon>
        <taxon>Araneoidea</taxon>
        <taxon>Araneidae</taxon>
        <taxon>Caerostris</taxon>
    </lineage>
</organism>
<evidence type="ECO:0000313" key="3">
    <source>
        <dbReference type="Proteomes" id="UP001054837"/>
    </source>
</evidence>
<dbReference type="AlphaFoldDB" id="A0AAV4Q398"/>
<reference evidence="2 3" key="1">
    <citation type="submission" date="2021-06" db="EMBL/GenBank/DDBJ databases">
        <title>Caerostris darwini draft genome.</title>
        <authorList>
            <person name="Kono N."/>
            <person name="Arakawa K."/>
        </authorList>
    </citation>
    <scope>NUCLEOTIDE SEQUENCE [LARGE SCALE GENOMIC DNA]</scope>
</reference>
<gene>
    <name evidence="2" type="ORF">CDAR_468481</name>
</gene>
<evidence type="ECO:0000313" key="2">
    <source>
        <dbReference type="EMBL" id="GIY03915.1"/>
    </source>
</evidence>
<dbReference type="Proteomes" id="UP001054837">
    <property type="component" value="Unassembled WGS sequence"/>
</dbReference>
<accession>A0AAV4Q398</accession>
<evidence type="ECO:0000256" key="1">
    <source>
        <dbReference type="SAM" id="MobiDB-lite"/>
    </source>
</evidence>
<dbReference type="EMBL" id="BPLQ01003864">
    <property type="protein sequence ID" value="GIY03915.1"/>
    <property type="molecule type" value="Genomic_DNA"/>
</dbReference>
<proteinExistence type="predicted"/>
<name>A0AAV4Q398_9ARAC</name>
<feature type="compositionally biased region" description="Polar residues" evidence="1">
    <location>
        <begin position="64"/>
        <end position="75"/>
    </location>
</feature>